<comment type="similarity">
    <text evidence="5">In the C-terminal section; belongs to the cyclodeaminase/cyclohydrolase family.</text>
</comment>
<evidence type="ECO:0000256" key="1">
    <source>
        <dbReference type="ARBA" id="ARBA00004114"/>
    </source>
</evidence>
<evidence type="ECO:0000256" key="11">
    <source>
        <dbReference type="ARBA" id="ARBA00022808"/>
    </source>
</evidence>
<accession>A0A7S7SHH0</accession>
<dbReference type="InterPro" id="IPR022384">
    <property type="entry name" value="FormiminoTrfase_cat_dom_sf"/>
</dbReference>
<evidence type="ECO:0000259" key="21">
    <source>
        <dbReference type="SMART" id="SM01222"/>
    </source>
</evidence>
<evidence type="ECO:0000256" key="3">
    <source>
        <dbReference type="ARBA" id="ARBA00005082"/>
    </source>
</evidence>
<dbReference type="Gene3D" id="1.20.120.680">
    <property type="entry name" value="Formiminotetrahydrofolate cyclodeaminase monomer, up-and-down helical bundle"/>
    <property type="match status" value="1"/>
</dbReference>
<reference evidence="22 23" key="1">
    <citation type="submission" date="2020-10" db="EMBL/GenBank/DDBJ databases">
        <title>Complete genome sequence of Paludibaculum fermentans P105T, a facultatively anaerobic acidobacterium capable of dissimilatory Fe(III) reduction.</title>
        <authorList>
            <person name="Dedysh S.N."/>
            <person name="Beletsky A.V."/>
            <person name="Kulichevskaya I.S."/>
            <person name="Mardanov A.V."/>
            <person name="Ravin N.V."/>
        </authorList>
    </citation>
    <scope>NUCLEOTIDE SEQUENCE [LARGE SCALE GENOMIC DNA]</scope>
    <source>
        <strain evidence="22 23">P105</strain>
    </source>
</reference>
<evidence type="ECO:0000256" key="16">
    <source>
        <dbReference type="ARBA" id="ARBA00023268"/>
    </source>
</evidence>
<evidence type="ECO:0000313" key="22">
    <source>
        <dbReference type="EMBL" id="QOY84939.1"/>
    </source>
</evidence>
<dbReference type="Proteomes" id="UP000593892">
    <property type="component" value="Chromosome"/>
</dbReference>
<comment type="subcellular location">
    <subcellularLocation>
        <location evidence="1">Cytoplasm</location>
        <location evidence="1">Cytoskeleton</location>
        <location evidence="1">Microtubule organizing center</location>
        <location evidence="1">Centrosome</location>
        <location evidence="1">Centriole</location>
    </subcellularLocation>
    <subcellularLocation>
        <location evidence="2">Golgi apparatus</location>
    </subcellularLocation>
</comment>
<feature type="domain" description="Formiminotransferase N-terminal subdomain" evidence="21">
    <location>
        <begin position="4"/>
        <end position="182"/>
    </location>
</feature>
<dbReference type="Pfam" id="PF02971">
    <property type="entry name" value="FTCD"/>
    <property type="match status" value="1"/>
</dbReference>
<dbReference type="Pfam" id="PF07837">
    <property type="entry name" value="FTCD_N"/>
    <property type="match status" value="1"/>
</dbReference>
<dbReference type="GO" id="GO:0019557">
    <property type="term" value="P:L-histidine catabolic process to glutamate and formate"/>
    <property type="evidence" value="ECO:0007669"/>
    <property type="project" value="UniProtKB-UniPathway"/>
</dbReference>
<dbReference type="EMBL" id="CP063849">
    <property type="protein sequence ID" value="QOY84939.1"/>
    <property type="molecule type" value="Genomic_DNA"/>
</dbReference>
<evidence type="ECO:0000256" key="14">
    <source>
        <dbReference type="ARBA" id="ARBA00023212"/>
    </source>
</evidence>
<comment type="subunit">
    <text evidence="18">Homooctamer, including four polyglutamate binding sites. The subunits are arranged as a tetramer of dimers, and form a planar ring-shaped structure.</text>
</comment>
<keyword evidence="13" id="KW-0333">Golgi apparatus</keyword>
<dbReference type="NCBIfam" id="TIGR02024">
    <property type="entry name" value="FtcD"/>
    <property type="match status" value="1"/>
</dbReference>
<keyword evidence="11" id="KW-0369">Histidine metabolism</keyword>
<dbReference type="Gene3D" id="3.30.70.670">
    <property type="entry name" value="Formiminotransferase, C-terminal subdomain"/>
    <property type="match status" value="1"/>
</dbReference>
<dbReference type="GO" id="GO:0005542">
    <property type="term" value="F:folic acid binding"/>
    <property type="evidence" value="ECO:0007669"/>
    <property type="project" value="UniProtKB-KW"/>
</dbReference>
<comment type="pathway">
    <text evidence="3">Amino-acid degradation; L-histidine degradation into L-glutamate; L-glutamate from N-formimidoyl-L-glutamate (transferase route): step 1/1.</text>
</comment>
<dbReference type="Gene3D" id="3.30.990.10">
    <property type="entry name" value="Formiminotransferase, N-terminal subdomain"/>
    <property type="match status" value="1"/>
</dbReference>
<dbReference type="InterPro" id="IPR004227">
    <property type="entry name" value="Formiminotransferase_cat"/>
</dbReference>
<dbReference type="Pfam" id="PF04961">
    <property type="entry name" value="FTCD_C"/>
    <property type="match status" value="1"/>
</dbReference>
<evidence type="ECO:0000256" key="18">
    <source>
        <dbReference type="ARBA" id="ARBA00025915"/>
    </source>
</evidence>
<organism evidence="22 23">
    <name type="scientific">Paludibaculum fermentans</name>
    <dbReference type="NCBI Taxonomy" id="1473598"/>
    <lineage>
        <taxon>Bacteria</taxon>
        <taxon>Pseudomonadati</taxon>
        <taxon>Acidobacteriota</taxon>
        <taxon>Terriglobia</taxon>
        <taxon>Bryobacterales</taxon>
        <taxon>Bryobacteraceae</taxon>
        <taxon>Paludibaculum</taxon>
    </lineage>
</organism>
<evidence type="ECO:0000256" key="2">
    <source>
        <dbReference type="ARBA" id="ARBA00004555"/>
    </source>
</evidence>
<sequence>MTRKLVECIPNFSEGRDRAKVDAIASAIAALPGALVLDLELDADHNRSVITFVAPPETVMEAALAGAAKAVETIDLTVHSGVHPRIGAVDVMPFVPLEGMTLAECVQIAERAAAEMWKRFRVPAYLYEAAARRPDRTNLENIRRGQFEGLRAEVLTNPDRAPDFGDPQLHPTAGATVVGARKFLIAYNINLGTPDIEIAKRIAKGIRHSSGGFRYVKSMGVPLASRNLAQVSMNLTDFEQTPIHRVFECVRSEAARYGVPVLGSEIVGLIPKKALEATADFYLRFENFQPGLVLENRVAEATAQRAPMADFLDALAAATPTPGGGSAAAASGAMSAALGAMVARLSKQDPAPFEADRAFLTEAVQRDADAYSAVVAAYKRPKDERAPFVNAAMEGATTVPLEVLEHTAALSARLAALAESSPSKFASDVITARALAQAAMTGARANVDINLAYLPEGEFRVSVEARLASL</sequence>
<dbReference type="GO" id="GO:0019556">
    <property type="term" value="P:L-histidine catabolic process to glutamate and formamide"/>
    <property type="evidence" value="ECO:0007669"/>
    <property type="project" value="UniProtKB-UniPathway"/>
</dbReference>
<evidence type="ECO:0000256" key="12">
    <source>
        <dbReference type="ARBA" id="ARBA00022954"/>
    </source>
</evidence>
<evidence type="ECO:0000256" key="5">
    <source>
        <dbReference type="ARBA" id="ARBA00010825"/>
    </source>
</evidence>
<dbReference type="InterPro" id="IPR051623">
    <property type="entry name" value="FTCD"/>
</dbReference>
<comment type="similarity">
    <text evidence="4">In the N-terminal section; belongs to the formiminotransferase family.</text>
</comment>
<dbReference type="InterPro" id="IPR013802">
    <property type="entry name" value="Formiminotransferase_C"/>
</dbReference>
<evidence type="ECO:0000256" key="19">
    <source>
        <dbReference type="ARBA" id="ARBA00030029"/>
    </source>
</evidence>
<feature type="domain" description="Formiminotransferase C-terminal subdomain" evidence="20">
    <location>
        <begin position="183"/>
        <end position="297"/>
    </location>
</feature>
<dbReference type="AlphaFoldDB" id="A0A7S7SHH0"/>
<dbReference type="InterPro" id="IPR037070">
    <property type="entry name" value="Formiminotransferase_C_sf"/>
</dbReference>
<dbReference type="UniPathway" id="UPA00379">
    <property type="reaction ID" value="UER00555"/>
</dbReference>
<dbReference type="KEGG" id="pfer:IRI77_18960"/>
<evidence type="ECO:0000256" key="9">
    <source>
        <dbReference type="ARBA" id="ARBA00022490"/>
    </source>
</evidence>
<dbReference type="GO" id="GO:0005814">
    <property type="term" value="C:centriole"/>
    <property type="evidence" value="ECO:0007669"/>
    <property type="project" value="UniProtKB-SubCell"/>
</dbReference>
<evidence type="ECO:0000256" key="13">
    <source>
        <dbReference type="ARBA" id="ARBA00023034"/>
    </source>
</evidence>
<dbReference type="SMART" id="SM01221">
    <property type="entry name" value="FTCD"/>
    <property type="match status" value="1"/>
</dbReference>
<evidence type="ECO:0000256" key="7">
    <source>
        <dbReference type="ARBA" id="ARBA00012998"/>
    </source>
</evidence>
<dbReference type="SMART" id="SM01222">
    <property type="entry name" value="FTCD_N"/>
    <property type="match status" value="1"/>
</dbReference>
<dbReference type="InterPro" id="IPR037064">
    <property type="entry name" value="Formiminotransferase_N_sf"/>
</dbReference>
<evidence type="ECO:0000256" key="10">
    <source>
        <dbReference type="ARBA" id="ARBA00022679"/>
    </source>
</evidence>
<keyword evidence="14" id="KW-0206">Cytoskeleton</keyword>
<evidence type="ECO:0000256" key="6">
    <source>
        <dbReference type="ARBA" id="ARBA00012252"/>
    </source>
</evidence>
<keyword evidence="15" id="KW-0456">Lyase</keyword>
<evidence type="ECO:0000256" key="4">
    <source>
        <dbReference type="ARBA" id="ARBA00008297"/>
    </source>
</evidence>
<dbReference type="InterPro" id="IPR007044">
    <property type="entry name" value="Cyclodeamin/CycHdrlase"/>
</dbReference>
<evidence type="ECO:0000256" key="8">
    <source>
        <dbReference type="ARBA" id="ARBA00017787"/>
    </source>
</evidence>
<dbReference type="GO" id="GO:0030412">
    <property type="term" value="F:formimidoyltetrahydrofolate cyclodeaminase activity"/>
    <property type="evidence" value="ECO:0007669"/>
    <property type="project" value="UniProtKB-EC"/>
</dbReference>
<dbReference type="GO" id="GO:0030409">
    <property type="term" value="F:glutamate formimidoyltransferase activity"/>
    <property type="evidence" value="ECO:0007669"/>
    <property type="project" value="UniProtKB-EC"/>
</dbReference>
<evidence type="ECO:0000259" key="20">
    <source>
        <dbReference type="SMART" id="SM01221"/>
    </source>
</evidence>
<gene>
    <name evidence="22" type="primary">ftcD</name>
    <name evidence="22" type="ORF">IRI77_18960</name>
</gene>
<evidence type="ECO:0000256" key="15">
    <source>
        <dbReference type="ARBA" id="ARBA00023239"/>
    </source>
</evidence>
<keyword evidence="10 22" id="KW-0808">Transferase</keyword>
<dbReference type="PANTHER" id="PTHR12234:SF8">
    <property type="entry name" value="FORMIMINOTRANSFERASE-CYCLODEAMINASE"/>
    <property type="match status" value="1"/>
</dbReference>
<dbReference type="SUPFAM" id="SSF101262">
    <property type="entry name" value="Methenyltetrahydrofolate cyclohydrolase-like"/>
    <property type="match status" value="1"/>
</dbReference>
<keyword evidence="9" id="KW-0963">Cytoplasm</keyword>
<protein>
    <recommendedName>
        <fullName evidence="8">Formimidoyltransferase-cyclodeaminase</fullName>
        <ecNumber evidence="6">2.1.2.5</ecNumber>
        <ecNumber evidence="7">4.3.1.4</ecNumber>
    </recommendedName>
    <alternativeName>
        <fullName evidence="19">Formiminotransferase-cyclodeaminase</fullName>
    </alternativeName>
</protein>
<dbReference type="EC" id="2.1.2.5" evidence="6"/>
<dbReference type="EC" id="4.3.1.4" evidence="7"/>
<dbReference type="PANTHER" id="PTHR12234">
    <property type="entry name" value="FORMIMINOTRANSFERASE-CYCLODEAMINASE"/>
    <property type="match status" value="1"/>
</dbReference>
<dbReference type="InterPro" id="IPR036178">
    <property type="entry name" value="Formintransfe-cycloase-like_sf"/>
</dbReference>
<proteinExistence type="inferred from homology"/>
<name>A0A7S7SHH0_PALFE</name>
<comment type="function">
    <text evidence="17">Folate-dependent enzyme, that displays both transferase and deaminase activity. Serves to channel one-carbon units from formiminoglutamate to the folate pool.</text>
</comment>
<evidence type="ECO:0000256" key="17">
    <source>
        <dbReference type="ARBA" id="ARBA00025506"/>
    </source>
</evidence>
<evidence type="ECO:0000313" key="23">
    <source>
        <dbReference type="Proteomes" id="UP000593892"/>
    </source>
</evidence>
<keyword evidence="12" id="KW-0290">Folate-binding</keyword>
<keyword evidence="16" id="KW-0511">Multifunctional enzyme</keyword>
<keyword evidence="23" id="KW-1185">Reference proteome</keyword>
<dbReference type="InterPro" id="IPR012886">
    <property type="entry name" value="Formiminotransferase_N"/>
</dbReference>
<dbReference type="SUPFAM" id="SSF55116">
    <property type="entry name" value="Formiminotransferase domain of formiminotransferase-cyclodeaminase"/>
    <property type="match status" value="2"/>
</dbReference>